<sequence length="255" mass="28203">MTTLNERLFDGEQVTVVLEPDTDNPGLSIPMAPYKENLFLPFLCSDGTRLIGAARPAQNYVNGHGAVTTASGFVYVDGFPIYLNYAMDGPVGTAASTGMSVNALGARGYNRMTFAYRNKSDIVWCTWDDANDLSALVESIEAGNEHFVVFQDRYGYIRSYPVDLIFAYKDGSGFELFTESITLPSVFLDPIALFDKLHNAFAEELETHNDRFGIKINTDTYCTKYRLDHTGMVKKHVPGGFAEQGVSERVAILSN</sequence>
<reference evidence="1 2" key="1">
    <citation type="submission" date="2020-04" db="EMBL/GenBank/DDBJ databases">
        <title>Rhodospirillaceae bacterium KN72 isolated from deep sea.</title>
        <authorList>
            <person name="Zhang D.-C."/>
        </authorList>
    </citation>
    <scope>NUCLEOTIDE SEQUENCE [LARGE SCALE GENOMIC DNA]</scope>
    <source>
        <strain evidence="1 2">KN72</strain>
    </source>
</reference>
<evidence type="ECO:0000313" key="2">
    <source>
        <dbReference type="Proteomes" id="UP000539372"/>
    </source>
</evidence>
<organism evidence="1 2">
    <name type="scientific">Pacificispira spongiicola</name>
    <dbReference type="NCBI Taxonomy" id="2729598"/>
    <lineage>
        <taxon>Bacteria</taxon>
        <taxon>Pseudomonadati</taxon>
        <taxon>Pseudomonadota</taxon>
        <taxon>Alphaproteobacteria</taxon>
        <taxon>Rhodospirillales</taxon>
        <taxon>Rhodospirillaceae</taxon>
        <taxon>Pacificispira</taxon>
    </lineage>
</organism>
<dbReference type="AlphaFoldDB" id="A0A7Y0DZY4"/>
<accession>A0A7Y0DZY4</accession>
<name>A0A7Y0DZY4_9PROT</name>
<dbReference type="EMBL" id="JABBNT010000002">
    <property type="protein sequence ID" value="NMM43951.1"/>
    <property type="molecule type" value="Genomic_DNA"/>
</dbReference>
<proteinExistence type="predicted"/>
<protein>
    <submittedName>
        <fullName evidence="1">Uncharacterized protein</fullName>
    </submittedName>
</protein>
<dbReference type="RefSeq" id="WP_169624269.1">
    <property type="nucleotide sequence ID" value="NZ_JABBNT010000002.1"/>
</dbReference>
<gene>
    <name evidence="1" type="ORF">HH303_05655</name>
</gene>
<dbReference type="Proteomes" id="UP000539372">
    <property type="component" value="Unassembled WGS sequence"/>
</dbReference>
<comment type="caution">
    <text evidence="1">The sequence shown here is derived from an EMBL/GenBank/DDBJ whole genome shotgun (WGS) entry which is preliminary data.</text>
</comment>
<evidence type="ECO:0000313" key="1">
    <source>
        <dbReference type="EMBL" id="NMM43951.1"/>
    </source>
</evidence>
<keyword evidence="2" id="KW-1185">Reference proteome</keyword>